<keyword evidence="3 6" id="KW-1133">Transmembrane helix</keyword>
<feature type="transmembrane region" description="Helical" evidence="6">
    <location>
        <begin position="105"/>
        <end position="127"/>
    </location>
</feature>
<accession>A0A1I0DIB4</accession>
<reference evidence="7 8" key="1">
    <citation type="submission" date="2016-10" db="EMBL/GenBank/DDBJ databases">
        <authorList>
            <person name="de Groot N.N."/>
        </authorList>
    </citation>
    <scope>NUCLEOTIDE SEQUENCE [LARGE SCALE GENOMIC DNA]</scope>
    <source>
        <strain evidence="7 8">DSM 1801</strain>
    </source>
</reference>
<dbReference type="Proteomes" id="UP000199800">
    <property type="component" value="Unassembled WGS sequence"/>
</dbReference>
<keyword evidence="8" id="KW-1185">Reference proteome</keyword>
<dbReference type="Gene3D" id="1.20.1080.10">
    <property type="entry name" value="Glycerol uptake facilitator protein"/>
    <property type="match status" value="1"/>
</dbReference>
<protein>
    <submittedName>
        <fullName evidence="7">Formate/nitrite transporter</fullName>
    </submittedName>
</protein>
<dbReference type="GO" id="GO:0005886">
    <property type="term" value="C:plasma membrane"/>
    <property type="evidence" value="ECO:0007669"/>
    <property type="project" value="TreeGrafter"/>
</dbReference>
<feature type="transmembrane region" description="Helical" evidence="6">
    <location>
        <begin position="159"/>
        <end position="179"/>
    </location>
</feature>
<dbReference type="PANTHER" id="PTHR30520:SF6">
    <property type="entry name" value="FORMATE_NITRATE FAMILY TRANSPORTER (EUROFUNG)"/>
    <property type="match status" value="1"/>
</dbReference>
<feature type="transmembrane region" description="Helical" evidence="6">
    <location>
        <begin position="30"/>
        <end position="48"/>
    </location>
</feature>
<keyword evidence="2 6" id="KW-0812">Transmembrane</keyword>
<evidence type="ECO:0000256" key="2">
    <source>
        <dbReference type="ARBA" id="ARBA00022692"/>
    </source>
</evidence>
<dbReference type="RefSeq" id="WP_092478131.1">
    <property type="nucleotide sequence ID" value="NZ_FOHN01000015.1"/>
</dbReference>
<evidence type="ECO:0000256" key="4">
    <source>
        <dbReference type="ARBA" id="ARBA00023136"/>
    </source>
</evidence>
<dbReference type="InterPro" id="IPR000292">
    <property type="entry name" value="For/NO2_transpt"/>
</dbReference>
<dbReference type="AlphaFoldDB" id="A0A1I0DIB4"/>
<gene>
    <name evidence="7" type="ORF">SAMN04487772_1153</name>
</gene>
<feature type="transmembrane region" description="Helical" evidence="6">
    <location>
        <begin position="68"/>
        <end position="93"/>
    </location>
</feature>
<dbReference type="Pfam" id="PF01226">
    <property type="entry name" value="Form_Nir_trans"/>
    <property type="match status" value="1"/>
</dbReference>
<dbReference type="InterPro" id="IPR023271">
    <property type="entry name" value="Aquaporin-like"/>
</dbReference>
<feature type="transmembrane region" description="Helical" evidence="6">
    <location>
        <begin position="251"/>
        <end position="274"/>
    </location>
</feature>
<evidence type="ECO:0000256" key="6">
    <source>
        <dbReference type="SAM" id="Phobius"/>
    </source>
</evidence>
<comment type="subcellular location">
    <subcellularLocation>
        <location evidence="1">Membrane</location>
        <topology evidence="1">Multi-pass membrane protein</topology>
    </subcellularLocation>
</comment>
<dbReference type="EMBL" id="FOHN01000015">
    <property type="protein sequence ID" value="SET32145.1"/>
    <property type="molecule type" value="Genomic_DNA"/>
</dbReference>
<organism evidence="7 8">
    <name type="scientific">[Clostridium] polysaccharolyticum</name>
    <dbReference type="NCBI Taxonomy" id="29364"/>
    <lineage>
        <taxon>Bacteria</taxon>
        <taxon>Bacillati</taxon>
        <taxon>Bacillota</taxon>
        <taxon>Clostridia</taxon>
        <taxon>Lachnospirales</taxon>
        <taxon>Lachnospiraceae</taxon>
    </lineage>
</organism>
<sequence length="282" mass="29873">MNNGLFKPNEIIENNLNEASGKVGQPFYKVVLLGLLAGAFIAIGGEASNVAVHGMTNAGLAKTVAGTIFPVGLMLILIIGGQLFTGNCLLFMGAVDGRITWHKMLLNWLTIFFSNFLGAIIVSFLVFQSGQFDMSGGQLGAYTIKVAAGKVHLSAMQGVTSGIMCNIIVCGAVLMAAAAKDIGGRCFAIFFPIFAFVVSGFEHCVANMYYLTAGFMAKSNDAYAAQAKEVFHLTDAQIADINIQNIFVKNLLPVTIGNIIGGALFVGGIFYIIFGMKSKKNA</sequence>
<evidence type="ECO:0000256" key="5">
    <source>
        <dbReference type="ARBA" id="ARBA00049660"/>
    </source>
</evidence>
<keyword evidence="4 6" id="KW-0472">Membrane</keyword>
<feature type="transmembrane region" description="Helical" evidence="6">
    <location>
        <begin position="186"/>
        <end position="210"/>
    </location>
</feature>
<proteinExistence type="inferred from homology"/>
<dbReference type="STRING" id="29364.SAMN04487772_1153"/>
<evidence type="ECO:0000256" key="1">
    <source>
        <dbReference type="ARBA" id="ARBA00004141"/>
    </source>
</evidence>
<dbReference type="OrthoDB" id="9786493at2"/>
<dbReference type="PANTHER" id="PTHR30520">
    <property type="entry name" value="FORMATE TRANSPORTER-RELATED"/>
    <property type="match status" value="1"/>
</dbReference>
<dbReference type="GO" id="GO:0015499">
    <property type="term" value="F:formate transmembrane transporter activity"/>
    <property type="evidence" value="ECO:0007669"/>
    <property type="project" value="TreeGrafter"/>
</dbReference>
<name>A0A1I0DIB4_9FIRM</name>
<evidence type="ECO:0000256" key="3">
    <source>
        <dbReference type="ARBA" id="ARBA00022989"/>
    </source>
</evidence>
<comment type="similarity">
    <text evidence="5">Belongs to the FNT transporter (TC 1.A.16) family.</text>
</comment>
<evidence type="ECO:0000313" key="8">
    <source>
        <dbReference type="Proteomes" id="UP000199800"/>
    </source>
</evidence>
<evidence type="ECO:0000313" key="7">
    <source>
        <dbReference type="EMBL" id="SET32145.1"/>
    </source>
</evidence>